<dbReference type="Pfam" id="PF06114">
    <property type="entry name" value="Peptidase_M78"/>
    <property type="match status" value="1"/>
</dbReference>
<dbReference type="PANTHER" id="PTHR43236">
    <property type="entry name" value="ANTITOXIN HIGA1"/>
    <property type="match status" value="1"/>
</dbReference>
<dbReference type="InterPro" id="IPR052345">
    <property type="entry name" value="Rad_response_metalloprotease"/>
</dbReference>
<keyword evidence="3" id="KW-1185">Reference proteome</keyword>
<dbReference type="AlphaFoldDB" id="A0A927C7N2"/>
<dbReference type="Gene3D" id="1.10.10.2910">
    <property type="match status" value="1"/>
</dbReference>
<sequence>MTIKEIVDKLIRKYGTRDPIKIAAMMGILIQFRNLKGVLGYYQTYRRIPVIHVAMGLPETLIAFIVAHELAHRILHPNVNVPFLRANTFHSIDKIERQANQFAVDLLIPDELLLEGMSIYEAAEACGVPGEVAHLKTAPKRRT</sequence>
<name>A0A927C7N2_9BACL</name>
<dbReference type="InterPro" id="IPR010359">
    <property type="entry name" value="IrrE_HExxH"/>
</dbReference>
<proteinExistence type="predicted"/>
<gene>
    <name evidence="2" type="ORF">IDH45_06480</name>
</gene>
<evidence type="ECO:0000259" key="1">
    <source>
        <dbReference type="Pfam" id="PF06114"/>
    </source>
</evidence>
<dbReference type="PANTHER" id="PTHR43236:SF1">
    <property type="entry name" value="BLL7220 PROTEIN"/>
    <property type="match status" value="1"/>
</dbReference>
<feature type="domain" description="IrrE N-terminal-like" evidence="1">
    <location>
        <begin position="26"/>
        <end position="131"/>
    </location>
</feature>
<organism evidence="2 3">
    <name type="scientific">Paenibacillus oceani</name>
    <dbReference type="NCBI Taxonomy" id="2772510"/>
    <lineage>
        <taxon>Bacteria</taxon>
        <taxon>Bacillati</taxon>
        <taxon>Bacillota</taxon>
        <taxon>Bacilli</taxon>
        <taxon>Bacillales</taxon>
        <taxon>Paenibacillaceae</taxon>
        <taxon>Paenibacillus</taxon>
    </lineage>
</organism>
<evidence type="ECO:0000313" key="3">
    <source>
        <dbReference type="Proteomes" id="UP000639396"/>
    </source>
</evidence>
<comment type="caution">
    <text evidence="2">The sequence shown here is derived from an EMBL/GenBank/DDBJ whole genome shotgun (WGS) entry which is preliminary data.</text>
</comment>
<protein>
    <submittedName>
        <fullName evidence="2">ImmA/IrrE family metallo-endopeptidase</fullName>
    </submittedName>
</protein>
<dbReference type="Proteomes" id="UP000639396">
    <property type="component" value="Unassembled WGS sequence"/>
</dbReference>
<accession>A0A927C7N2</accession>
<dbReference type="RefSeq" id="WP_190925806.1">
    <property type="nucleotide sequence ID" value="NZ_JACXJA010000006.1"/>
</dbReference>
<evidence type="ECO:0000313" key="2">
    <source>
        <dbReference type="EMBL" id="MBD2861638.1"/>
    </source>
</evidence>
<dbReference type="EMBL" id="JACXJA010000006">
    <property type="protein sequence ID" value="MBD2861638.1"/>
    <property type="molecule type" value="Genomic_DNA"/>
</dbReference>
<reference evidence="2" key="1">
    <citation type="submission" date="2020-09" db="EMBL/GenBank/DDBJ databases">
        <title>A novel bacterium of genus Paenibacillus, isolated from South China Sea.</title>
        <authorList>
            <person name="Huang H."/>
            <person name="Mo K."/>
            <person name="Hu Y."/>
        </authorList>
    </citation>
    <scope>NUCLEOTIDE SEQUENCE</scope>
    <source>
        <strain evidence="2">IB182363</strain>
    </source>
</reference>